<name>A0A3N4H840_ASCIM</name>
<feature type="region of interest" description="Disordered" evidence="1">
    <location>
        <begin position="1"/>
        <end position="47"/>
    </location>
</feature>
<feature type="compositionally biased region" description="Polar residues" evidence="1">
    <location>
        <begin position="577"/>
        <end position="612"/>
    </location>
</feature>
<evidence type="ECO:0000313" key="2">
    <source>
        <dbReference type="EMBL" id="RPA70969.1"/>
    </source>
</evidence>
<accession>A0A3N4H840</accession>
<proteinExistence type="predicted"/>
<evidence type="ECO:0000256" key="1">
    <source>
        <dbReference type="SAM" id="MobiDB-lite"/>
    </source>
</evidence>
<feature type="region of interest" description="Disordered" evidence="1">
    <location>
        <begin position="577"/>
        <end position="657"/>
    </location>
</feature>
<protein>
    <submittedName>
        <fullName evidence="2">Uncharacterized protein</fullName>
    </submittedName>
</protein>
<feature type="region of interest" description="Disordered" evidence="1">
    <location>
        <begin position="547"/>
        <end position="566"/>
    </location>
</feature>
<dbReference type="Proteomes" id="UP000275078">
    <property type="component" value="Unassembled WGS sequence"/>
</dbReference>
<feature type="region of interest" description="Disordered" evidence="1">
    <location>
        <begin position="436"/>
        <end position="505"/>
    </location>
</feature>
<dbReference type="OrthoDB" id="3981028at2759"/>
<keyword evidence="3" id="KW-1185">Reference proteome</keyword>
<dbReference type="STRING" id="1160509.A0A3N4H840"/>
<gene>
    <name evidence="2" type="ORF">BJ508DRAFT_336556</name>
</gene>
<reference evidence="2 3" key="1">
    <citation type="journal article" date="2018" name="Nat. Ecol. Evol.">
        <title>Pezizomycetes genomes reveal the molecular basis of ectomycorrhizal truffle lifestyle.</title>
        <authorList>
            <person name="Murat C."/>
            <person name="Payen T."/>
            <person name="Noel B."/>
            <person name="Kuo A."/>
            <person name="Morin E."/>
            <person name="Chen J."/>
            <person name="Kohler A."/>
            <person name="Krizsan K."/>
            <person name="Balestrini R."/>
            <person name="Da Silva C."/>
            <person name="Montanini B."/>
            <person name="Hainaut M."/>
            <person name="Levati E."/>
            <person name="Barry K.W."/>
            <person name="Belfiori B."/>
            <person name="Cichocki N."/>
            <person name="Clum A."/>
            <person name="Dockter R.B."/>
            <person name="Fauchery L."/>
            <person name="Guy J."/>
            <person name="Iotti M."/>
            <person name="Le Tacon F."/>
            <person name="Lindquist E.A."/>
            <person name="Lipzen A."/>
            <person name="Malagnac F."/>
            <person name="Mello A."/>
            <person name="Molinier V."/>
            <person name="Miyauchi S."/>
            <person name="Poulain J."/>
            <person name="Riccioni C."/>
            <person name="Rubini A."/>
            <person name="Sitrit Y."/>
            <person name="Splivallo R."/>
            <person name="Traeger S."/>
            <person name="Wang M."/>
            <person name="Zifcakova L."/>
            <person name="Wipf D."/>
            <person name="Zambonelli A."/>
            <person name="Paolocci F."/>
            <person name="Nowrousian M."/>
            <person name="Ottonello S."/>
            <person name="Baldrian P."/>
            <person name="Spatafora J.W."/>
            <person name="Henrissat B."/>
            <person name="Nagy L.G."/>
            <person name="Aury J.M."/>
            <person name="Wincker P."/>
            <person name="Grigoriev I.V."/>
            <person name="Bonfante P."/>
            <person name="Martin F.M."/>
        </authorList>
    </citation>
    <scope>NUCLEOTIDE SEQUENCE [LARGE SCALE GENOMIC DNA]</scope>
    <source>
        <strain evidence="2 3">RN42</strain>
    </source>
</reference>
<feature type="compositionally biased region" description="Polar residues" evidence="1">
    <location>
        <begin position="632"/>
        <end position="642"/>
    </location>
</feature>
<organism evidence="2 3">
    <name type="scientific">Ascobolus immersus RN42</name>
    <dbReference type="NCBI Taxonomy" id="1160509"/>
    <lineage>
        <taxon>Eukaryota</taxon>
        <taxon>Fungi</taxon>
        <taxon>Dikarya</taxon>
        <taxon>Ascomycota</taxon>
        <taxon>Pezizomycotina</taxon>
        <taxon>Pezizomycetes</taxon>
        <taxon>Pezizales</taxon>
        <taxon>Ascobolaceae</taxon>
        <taxon>Ascobolus</taxon>
    </lineage>
</organism>
<feature type="compositionally biased region" description="Basic and acidic residues" evidence="1">
    <location>
        <begin position="476"/>
        <end position="505"/>
    </location>
</feature>
<dbReference type="EMBL" id="ML119999">
    <property type="protein sequence ID" value="RPA70969.1"/>
    <property type="molecule type" value="Genomic_DNA"/>
</dbReference>
<dbReference type="AlphaFoldDB" id="A0A3N4H840"/>
<feature type="region of interest" description="Disordered" evidence="1">
    <location>
        <begin position="348"/>
        <end position="372"/>
    </location>
</feature>
<feature type="compositionally biased region" description="Gly residues" evidence="1">
    <location>
        <begin position="439"/>
        <end position="458"/>
    </location>
</feature>
<sequence length="657" mass="72562">MLRYYTQRSARDPPLLPPTHSAHPSAPPPSLPAPISTTPSIPSLPTPPNKALIKSTFDHATTLFLTRRLPLALETLVPILPHVHICPRPLRTKVWLTYFAILDGVLKMESEEGKEAFGGLENWRGIKKRVRMGSVWIEMLKGYQPISRRTTPQVPGQQSLPMIDGLGVVETEVVLGCLMLLVRHTQDFPGLQRKIENFLAANPAPGGGASEAERKAREGVLELYVLHVLPGVGEWGFAREFVEGCGEFDEGVKAEILDTLDHLQREQTEELRALSALKTSSGGGPPPVEFVPVNPNPTIETSYKTDYETDAETTEIFTPSRLPPGAVSPGGQGHQRQLSAGAIARQPPRMAPVVQPPVQQRREEQKSVPVQRSRSTSALALLPPGLKQTFQPILGLYMRYTRNADGRPTWFRQHLKTIMFLLVAMWWIGSSARAARKANGGGKGQAKGGNGGNGGGMMGDTSTGGKLKKLAALRRTSSEKDELSEKNELSEKDKQSDRDNELSDKRALWDDKLSEMTRSSTKTTSSPKQRAIRLRRVDDELSKMTITSRQQALRDDEHSKTTSSWKQRALGNFTRISEATSSQKRQGVSETTRNLGSSELSKMTRSLRNNKLGNDEESRKRRAFGNDELSETTKSLGSNELSETGFRNCENSLSKVK</sequence>
<evidence type="ECO:0000313" key="3">
    <source>
        <dbReference type="Proteomes" id="UP000275078"/>
    </source>
</evidence>